<dbReference type="PANTHER" id="PTHR33649:SF14">
    <property type="entry name" value="PAR1-RELATED"/>
    <property type="match status" value="1"/>
</dbReference>
<name>A0A5N6M6H5_9ASTR</name>
<proteinExistence type="predicted"/>
<evidence type="ECO:0000313" key="3">
    <source>
        <dbReference type="EMBL" id="KAD3336219.1"/>
    </source>
</evidence>
<reference evidence="3 4" key="1">
    <citation type="submission" date="2019-05" db="EMBL/GenBank/DDBJ databases">
        <title>Mikania micrantha, genome provides insights into the molecular mechanism of rapid growth.</title>
        <authorList>
            <person name="Liu B."/>
        </authorList>
    </citation>
    <scope>NUCLEOTIDE SEQUENCE [LARGE SCALE GENOMIC DNA]</scope>
    <source>
        <strain evidence="3">NLD-2019</strain>
        <tissue evidence="3">Leaf</tissue>
    </source>
</reference>
<feature type="region of interest" description="Disordered" evidence="1">
    <location>
        <begin position="164"/>
        <end position="183"/>
    </location>
</feature>
<dbReference type="Proteomes" id="UP000326396">
    <property type="component" value="Linkage Group LG6"/>
</dbReference>
<keyword evidence="4" id="KW-1185">Reference proteome</keyword>
<evidence type="ECO:0000256" key="1">
    <source>
        <dbReference type="SAM" id="MobiDB-lite"/>
    </source>
</evidence>
<dbReference type="PANTHER" id="PTHR33649">
    <property type="entry name" value="PAR1 PROTEIN"/>
    <property type="match status" value="1"/>
</dbReference>
<sequence length="183" mass="20288">MKFHQLLLMFASSFIFLHGTFGVIIWEDLSKDNCSFAISSYQHRCVLEDFEDKRGNVEYQCRTSEVTVEIISGYIETDHCVRACGVNRNATGISSDVLLDRNSIATLCSRPCYQNCPNIIDLHFNLAIGEGVSLPDLCEQQRSHPNRAMIELLSSSAVADAPVGSANHHHYNPAPVPAPAHLI</sequence>
<dbReference type="AlphaFoldDB" id="A0A5N6M6H5"/>
<comment type="caution">
    <text evidence="3">The sequence shown here is derived from an EMBL/GenBank/DDBJ whole genome shotgun (WGS) entry which is preliminary data.</text>
</comment>
<protein>
    <recommendedName>
        <fullName evidence="5">PAR1 protein</fullName>
    </recommendedName>
</protein>
<feature type="compositionally biased region" description="Pro residues" evidence="1">
    <location>
        <begin position="174"/>
        <end position="183"/>
    </location>
</feature>
<keyword evidence="2" id="KW-0732">Signal</keyword>
<dbReference type="OrthoDB" id="772928at2759"/>
<dbReference type="Pfam" id="PF06521">
    <property type="entry name" value="PAR1"/>
    <property type="match status" value="1"/>
</dbReference>
<evidence type="ECO:0008006" key="5">
    <source>
        <dbReference type="Google" id="ProtNLM"/>
    </source>
</evidence>
<evidence type="ECO:0000313" key="4">
    <source>
        <dbReference type="Proteomes" id="UP000326396"/>
    </source>
</evidence>
<evidence type="ECO:0000256" key="2">
    <source>
        <dbReference type="SAM" id="SignalP"/>
    </source>
</evidence>
<accession>A0A5N6M6H5</accession>
<dbReference type="EMBL" id="SZYD01000016">
    <property type="protein sequence ID" value="KAD3336219.1"/>
    <property type="molecule type" value="Genomic_DNA"/>
</dbReference>
<feature type="signal peptide" evidence="2">
    <location>
        <begin position="1"/>
        <end position="22"/>
    </location>
</feature>
<feature type="chain" id="PRO_5024423849" description="PAR1 protein" evidence="2">
    <location>
        <begin position="23"/>
        <end position="183"/>
    </location>
</feature>
<gene>
    <name evidence="3" type="ORF">E3N88_31738</name>
</gene>
<organism evidence="3 4">
    <name type="scientific">Mikania micrantha</name>
    <name type="common">bitter vine</name>
    <dbReference type="NCBI Taxonomy" id="192012"/>
    <lineage>
        <taxon>Eukaryota</taxon>
        <taxon>Viridiplantae</taxon>
        <taxon>Streptophyta</taxon>
        <taxon>Embryophyta</taxon>
        <taxon>Tracheophyta</taxon>
        <taxon>Spermatophyta</taxon>
        <taxon>Magnoliopsida</taxon>
        <taxon>eudicotyledons</taxon>
        <taxon>Gunneridae</taxon>
        <taxon>Pentapetalae</taxon>
        <taxon>asterids</taxon>
        <taxon>campanulids</taxon>
        <taxon>Asterales</taxon>
        <taxon>Asteraceae</taxon>
        <taxon>Asteroideae</taxon>
        <taxon>Heliantheae alliance</taxon>
        <taxon>Eupatorieae</taxon>
        <taxon>Mikania</taxon>
    </lineage>
</organism>
<dbReference type="InterPro" id="IPR009489">
    <property type="entry name" value="PAR1"/>
</dbReference>